<proteinExistence type="predicted"/>
<organism evidence="3 4">
    <name type="scientific">Vespula maculifrons</name>
    <name type="common">Eastern yellow jacket</name>
    <name type="synonym">Wasp</name>
    <dbReference type="NCBI Taxonomy" id="7453"/>
    <lineage>
        <taxon>Eukaryota</taxon>
        <taxon>Metazoa</taxon>
        <taxon>Ecdysozoa</taxon>
        <taxon>Arthropoda</taxon>
        <taxon>Hexapoda</taxon>
        <taxon>Insecta</taxon>
        <taxon>Pterygota</taxon>
        <taxon>Neoptera</taxon>
        <taxon>Endopterygota</taxon>
        <taxon>Hymenoptera</taxon>
        <taxon>Apocrita</taxon>
        <taxon>Aculeata</taxon>
        <taxon>Vespoidea</taxon>
        <taxon>Vespidae</taxon>
        <taxon>Vespinae</taxon>
        <taxon>Vespula</taxon>
    </lineage>
</organism>
<reference evidence="3 4" key="1">
    <citation type="journal article" date="2024" name="Ann. Entomol. Soc. Am.">
        <title>Genomic analyses of the southern and eastern yellowjacket wasps (Hymenoptera: Vespidae) reveal evolutionary signatures of social life.</title>
        <authorList>
            <person name="Catto M.A."/>
            <person name="Caine P.B."/>
            <person name="Orr S.E."/>
            <person name="Hunt B.G."/>
            <person name="Goodisman M.A.D."/>
        </authorList>
    </citation>
    <scope>NUCLEOTIDE SEQUENCE [LARGE SCALE GENOMIC DNA]</scope>
    <source>
        <strain evidence="3">232</strain>
        <tissue evidence="3">Head and thorax</tissue>
    </source>
</reference>
<sequence>MLAIVVLVMSMVAGGSGDSGSGSSGGVGAEDYKRSGSKALIDSRRSFIKYSRRRTISRKEERRGGEEDEERGRRLFPETLEKCPVICSPLSFDRGAKVTYDAFERLANYLKRIFRAAVCKRDYHIFVVHLACTVNERKSFRRFQWIFLKAPTFKMAFSNGLVLWRRGILQREATARNGVRYEEWNVNYATGISSINYARRSTSAGYENPMWRTTREEEKNKKEEEEEEEEEENGKENISHRITFRKDIINVPLMANYKNETAKGRISITYLLLI</sequence>
<evidence type="ECO:0000256" key="2">
    <source>
        <dbReference type="SAM" id="SignalP"/>
    </source>
</evidence>
<name>A0ABD2C323_VESMC</name>
<feature type="signal peptide" evidence="2">
    <location>
        <begin position="1"/>
        <end position="17"/>
    </location>
</feature>
<evidence type="ECO:0000313" key="3">
    <source>
        <dbReference type="EMBL" id="KAL2739436.1"/>
    </source>
</evidence>
<dbReference type="AlphaFoldDB" id="A0ABD2C323"/>
<dbReference type="EMBL" id="JAYRBN010000061">
    <property type="protein sequence ID" value="KAL2739436.1"/>
    <property type="molecule type" value="Genomic_DNA"/>
</dbReference>
<feature type="compositionally biased region" description="Basic and acidic residues" evidence="1">
    <location>
        <begin position="213"/>
        <end position="223"/>
    </location>
</feature>
<feature type="region of interest" description="Disordered" evidence="1">
    <location>
        <begin position="208"/>
        <end position="237"/>
    </location>
</feature>
<keyword evidence="4" id="KW-1185">Reference proteome</keyword>
<feature type="chain" id="PRO_5044847848" evidence="2">
    <location>
        <begin position="18"/>
        <end position="274"/>
    </location>
</feature>
<gene>
    <name evidence="3" type="ORF">V1477_010825</name>
</gene>
<evidence type="ECO:0000256" key="1">
    <source>
        <dbReference type="SAM" id="MobiDB-lite"/>
    </source>
</evidence>
<accession>A0ABD2C323</accession>
<protein>
    <submittedName>
        <fullName evidence="3">Uncharacterized protein</fullName>
    </submittedName>
</protein>
<evidence type="ECO:0000313" key="4">
    <source>
        <dbReference type="Proteomes" id="UP001607303"/>
    </source>
</evidence>
<keyword evidence="2" id="KW-0732">Signal</keyword>
<dbReference type="Proteomes" id="UP001607303">
    <property type="component" value="Unassembled WGS sequence"/>
</dbReference>
<feature type="compositionally biased region" description="Acidic residues" evidence="1">
    <location>
        <begin position="224"/>
        <end position="233"/>
    </location>
</feature>
<comment type="caution">
    <text evidence="3">The sequence shown here is derived from an EMBL/GenBank/DDBJ whole genome shotgun (WGS) entry which is preliminary data.</text>
</comment>